<keyword evidence="2" id="KW-1185">Reference proteome</keyword>
<protein>
    <submittedName>
        <fullName evidence="1">Uncharacterized protein</fullName>
    </submittedName>
</protein>
<evidence type="ECO:0000313" key="2">
    <source>
        <dbReference type="Proteomes" id="UP001159363"/>
    </source>
</evidence>
<name>A0ABQ9GMQ3_9NEOP</name>
<dbReference type="EMBL" id="JARBHB010000011">
    <property type="protein sequence ID" value="KAJ8873327.1"/>
    <property type="molecule type" value="Genomic_DNA"/>
</dbReference>
<dbReference type="Proteomes" id="UP001159363">
    <property type="component" value="Chromosome 10"/>
</dbReference>
<reference evidence="1 2" key="1">
    <citation type="submission" date="2023-02" db="EMBL/GenBank/DDBJ databases">
        <title>LHISI_Scaffold_Assembly.</title>
        <authorList>
            <person name="Stuart O.P."/>
            <person name="Cleave R."/>
            <person name="Magrath M.J.L."/>
            <person name="Mikheyev A.S."/>
        </authorList>
    </citation>
    <scope>NUCLEOTIDE SEQUENCE [LARGE SCALE GENOMIC DNA]</scope>
    <source>
        <strain evidence="1">Daus_M_001</strain>
        <tissue evidence="1">Leg muscle</tissue>
    </source>
</reference>
<sequence length="164" mass="18744">MMERLLEQREAIAADLVSKDLQALFKFWGQLIKQQHGCVQTNTRIQSVLECHIEKKEHRSGIMFARSLLKSLKSGFPLYTSGSQSVLAMMLDPLLKSLLLESHEKISTGKKLLLKLKGVFARLHLQKLNMTSHKHPQAQTIVLCGMHLTSCHRNRLHLLHSIHH</sequence>
<comment type="caution">
    <text evidence="1">The sequence shown here is derived from an EMBL/GenBank/DDBJ whole genome shotgun (WGS) entry which is preliminary data.</text>
</comment>
<proteinExistence type="predicted"/>
<accession>A0ABQ9GMQ3</accession>
<evidence type="ECO:0000313" key="1">
    <source>
        <dbReference type="EMBL" id="KAJ8873327.1"/>
    </source>
</evidence>
<gene>
    <name evidence="1" type="ORF">PR048_026961</name>
</gene>
<organism evidence="1 2">
    <name type="scientific">Dryococelus australis</name>
    <dbReference type="NCBI Taxonomy" id="614101"/>
    <lineage>
        <taxon>Eukaryota</taxon>
        <taxon>Metazoa</taxon>
        <taxon>Ecdysozoa</taxon>
        <taxon>Arthropoda</taxon>
        <taxon>Hexapoda</taxon>
        <taxon>Insecta</taxon>
        <taxon>Pterygota</taxon>
        <taxon>Neoptera</taxon>
        <taxon>Polyneoptera</taxon>
        <taxon>Phasmatodea</taxon>
        <taxon>Verophasmatodea</taxon>
        <taxon>Anareolatae</taxon>
        <taxon>Phasmatidae</taxon>
        <taxon>Eurycanthinae</taxon>
        <taxon>Dryococelus</taxon>
    </lineage>
</organism>